<sequence>MTAAEIAMMTAAATEIATAATGDKLKPAVLETDERPDGRQPWGEGSRSAD</sequence>
<dbReference type="Proteomes" id="UP000648984">
    <property type="component" value="Unassembled WGS sequence"/>
</dbReference>
<evidence type="ECO:0000313" key="3">
    <source>
        <dbReference type="Proteomes" id="UP000648984"/>
    </source>
</evidence>
<protein>
    <submittedName>
        <fullName evidence="2">Uncharacterized protein</fullName>
    </submittedName>
</protein>
<gene>
    <name evidence="2" type="ORF">GPA25_02145</name>
</gene>
<evidence type="ECO:0000313" key="2">
    <source>
        <dbReference type="EMBL" id="NMG73551.1"/>
    </source>
</evidence>
<organism evidence="2 3">
    <name type="scientific">Aromatoleum diolicum</name>
    <dbReference type="NCBI Taxonomy" id="75796"/>
    <lineage>
        <taxon>Bacteria</taxon>
        <taxon>Pseudomonadati</taxon>
        <taxon>Pseudomonadota</taxon>
        <taxon>Betaproteobacteria</taxon>
        <taxon>Rhodocyclales</taxon>
        <taxon>Rhodocyclaceae</taxon>
        <taxon>Aromatoleum</taxon>
    </lineage>
</organism>
<proteinExistence type="predicted"/>
<dbReference type="RefSeq" id="WP_169258696.1">
    <property type="nucleotide sequence ID" value="NZ_WTVQ01000002.1"/>
</dbReference>
<name>A0ABX1Q5C3_9RHOO</name>
<dbReference type="EMBL" id="WTVQ01000002">
    <property type="protein sequence ID" value="NMG73551.1"/>
    <property type="molecule type" value="Genomic_DNA"/>
</dbReference>
<evidence type="ECO:0000256" key="1">
    <source>
        <dbReference type="SAM" id="MobiDB-lite"/>
    </source>
</evidence>
<feature type="region of interest" description="Disordered" evidence="1">
    <location>
        <begin position="22"/>
        <end position="50"/>
    </location>
</feature>
<keyword evidence="3" id="KW-1185">Reference proteome</keyword>
<comment type="caution">
    <text evidence="2">The sequence shown here is derived from an EMBL/GenBank/DDBJ whole genome shotgun (WGS) entry which is preliminary data.</text>
</comment>
<accession>A0ABX1Q5C3</accession>
<reference evidence="2 3" key="1">
    <citation type="submission" date="2019-12" db="EMBL/GenBank/DDBJ databases">
        <title>Comparative genomics gives insights into the taxonomy of the Azoarcus-Aromatoleum group and reveals separate origins of nif in the plant-associated Azoarcus and non-plant-associated Aromatoleum sub-groups.</title>
        <authorList>
            <person name="Lafos M."/>
            <person name="Maluk M."/>
            <person name="Batista M."/>
            <person name="Junghare M."/>
            <person name="Carmona M."/>
            <person name="Faoro H."/>
            <person name="Cruz L.M."/>
            <person name="Battistoni F."/>
            <person name="De Souza E."/>
            <person name="Pedrosa F."/>
            <person name="Chen W.-M."/>
            <person name="Poole P.S."/>
            <person name="Dixon R.A."/>
            <person name="James E.K."/>
        </authorList>
    </citation>
    <scope>NUCLEOTIDE SEQUENCE [LARGE SCALE GENOMIC DNA]</scope>
    <source>
        <strain evidence="2 3">22Lin</strain>
    </source>
</reference>